<dbReference type="GO" id="GO:1902201">
    <property type="term" value="P:negative regulation of bacterial-type flagellum-dependent cell motility"/>
    <property type="evidence" value="ECO:0007669"/>
    <property type="project" value="TreeGrafter"/>
</dbReference>
<dbReference type="PROSITE" id="PS50887">
    <property type="entry name" value="GGDEF"/>
    <property type="match status" value="1"/>
</dbReference>
<comment type="caution">
    <text evidence="5">The sequence shown here is derived from an EMBL/GenBank/DDBJ whole genome shotgun (WGS) entry which is preliminary data.</text>
</comment>
<dbReference type="InterPro" id="IPR043128">
    <property type="entry name" value="Rev_trsase/Diguanyl_cyclase"/>
</dbReference>
<accession>A0A2V3UD53</accession>
<feature type="transmembrane region" description="Helical" evidence="4">
    <location>
        <begin position="37"/>
        <end position="56"/>
    </location>
</feature>
<dbReference type="FunFam" id="3.30.70.270:FF:000001">
    <property type="entry name" value="Diguanylate cyclase domain protein"/>
    <property type="match status" value="1"/>
</dbReference>
<dbReference type="EMBL" id="QJJK01000003">
    <property type="protein sequence ID" value="PXW61902.1"/>
    <property type="molecule type" value="Genomic_DNA"/>
</dbReference>
<dbReference type="SUPFAM" id="SSF55073">
    <property type="entry name" value="Nucleotide cyclase"/>
    <property type="match status" value="1"/>
</dbReference>
<dbReference type="GO" id="GO:0052621">
    <property type="term" value="F:diguanylate cyclase activity"/>
    <property type="evidence" value="ECO:0007669"/>
    <property type="project" value="UniProtKB-EC"/>
</dbReference>
<feature type="region of interest" description="Disordered" evidence="3">
    <location>
        <begin position="374"/>
        <end position="419"/>
    </location>
</feature>
<evidence type="ECO:0000256" key="2">
    <source>
        <dbReference type="ARBA" id="ARBA00034247"/>
    </source>
</evidence>
<feature type="transmembrane region" description="Helical" evidence="4">
    <location>
        <begin position="62"/>
        <end position="81"/>
    </location>
</feature>
<dbReference type="CDD" id="cd01949">
    <property type="entry name" value="GGDEF"/>
    <property type="match status" value="1"/>
</dbReference>
<dbReference type="Gene3D" id="3.30.70.270">
    <property type="match status" value="1"/>
</dbReference>
<dbReference type="InterPro" id="IPR050469">
    <property type="entry name" value="Diguanylate_Cyclase"/>
</dbReference>
<dbReference type="SMART" id="SM00267">
    <property type="entry name" value="GGDEF"/>
    <property type="match status" value="1"/>
</dbReference>
<dbReference type="GO" id="GO:0043709">
    <property type="term" value="P:cell adhesion involved in single-species biofilm formation"/>
    <property type="evidence" value="ECO:0007669"/>
    <property type="project" value="TreeGrafter"/>
</dbReference>
<feature type="transmembrane region" description="Helical" evidence="4">
    <location>
        <begin position="6"/>
        <end position="25"/>
    </location>
</feature>
<evidence type="ECO:0000313" key="6">
    <source>
        <dbReference type="Proteomes" id="UP000248021"/>
    </source>
</evidence>
<feature type="transmembrane region" description="Helical" evidence="4">
    <location>
        <begin position="119"/>
        <end position="139"/>
    </location>
</feature>
<keyword evidence="4" id="KW-0472">Membrane</keyword>
<feature type="transmembrane region" description="Helical" evidence="4">
    <location>
        <begin position="151"/>
        <end position="169"/>
    </location>
</feature>
<protein>
    <recommendedName>
        <fullName evidence="1">diguanylate cyclase</fullName>
        <ecNumber evidence="1">2.7.7.65</ecNumber>
    </recommendedName>
</protein>
<reference evidence="5 6" key="1">
    <citation type="submission" date="2018-05" db="EMBL/GenBank/DDBJ databases">
        <title>Genomic Encyclopedia of Type Strains, Phase IV (KMG-IV): sequencing the most valuable type-strain genomes for metagenomic binning, comparative biology and taxonomic classification.</title>
        <authorList>
            <person name="Goeker M."/>
        </authorList>
    </citation>
    <scope>NUCLEOTIDE SEQUENCE [LARGE SCALE GENOMIC DNA]</scope>
    <source>
        <strain evidence="5 6">DSM 6462</strain>
    </source>
</reference>
<dbReference type="PANTHER" id="PTHR45138">
    <property type="entry name" value="REGULATORY COMPONENTS OF SENSORY TRANSDUCTION SYSTEM"/>
    <property type="match status" value="1"/>
</dbReference>
<feature type="transmembrane region" description="Helical" evidence="4">
    <location>
        <begin position="189"/>
        <end position="210"/>
    </location>
</feature>
<keyword evidence="4" id="KW-0812">Transmembrane</keyword>
<dbReference type="Pfam" id="PF00990">
    <property type="entry name" value="GGDEF"/>
    <property type="match status" value="1"/>
</dbReference>
<evidence type="ECO:0000256" key="3">
    <source>
        <dbReference type="SAM" id="MobiDB-lite"/>
    </source>
</evidence>
<name>A0A2V3UD53_9HYPH</name>
<dbReference type="Proteomes" id="UP000248021">
    <property type="component" value="Unassembled WGS sequence"/>
</dbReference>
<keyword evidence="6" id="KW-1185">Reference proteome</keyword>
<dbReference type="EC" id="2.7.7.65" evidence="1"/>
<organism evidence="5 6">
    <name type="scientific">Chelatococcus asaccharovorans</name>
    <dbReference type="NCBI Taxonomy" id="28210"/>
    <lineage>
        <taxon>Bacteria</taxon>
        <taxon>Pseudomonadati</taxon>
        <taxon>Pseudomonadota</taxon>
        <taxon>Alphaproteobacteria</taxon>
        <taxon>Hyphomicrobiales</taxon>
        <taxon>Chelatococcaceae</taxon>
        <taxon>Chelatococcus</taxon>
    </lineage>
</organism>
<dbReference type="AlphaFoldDB" id="A0A2V3UD53"/>
<dbReference type="GO" id="GO:0005886">
    <property type="term" value="C:plasma membrane"/>
    <property type="evidence" value="ECO:0007669"/>
    <property type="project" value="TreeGrafter"/>
</dbReference>
<gene>
    <name evidence="5" type="ORF">C7450_103423</name>
</gene>
<evidence type="ECO:0000256" key="4">
    <source>
        <dbReference type="SAM" id="Phobius"/>
    </source>
</evidence>
<feature type="transmembrane region" description="Helical" evidence="4">
    <location>
        <begin position="93"/>
        <end position="113"/>
    </location>
</feature>
<keyword evidence="4" id="KW-1133">Transmembrane helix</keyword>
<evidence type="ECO:0000313" key="5">
    <source>
        <dbReference type="EMBL" id="PXW61902.1"/>
    </source>
</evidence>
<comment type="catalytic activity">
    <reaction evidence="2">
        <text>2 GTP = 3',3'-c-di-GMP + 2 diphosphate</text>
        <dbReference type="Rhea" id="RHEA:24898"/>
        <dbReference type="ChEBI" id="CHEBI:33019"/>
        <dbReference type="ChEBI" id="CHEBI:37565"/>
        <dbReference type="ChEBI" id="CHEBI:58805"/>
        <dbReference type="EC" id="2.7.7.65"/>
    </reaction>
</comment>
<evidence type="ECO:0000256" key="1">
    <source>
        <dbReference type="ARBA" id="ARBA00012528"/>
    </source>
</evidence>
<dbReference type="InterPro" id="IPR000160">
    <property type="entry name" value="GGDEF_dom"/>
</dbReference>
<sequence>MMLDIRTLLIVVVFITIVVGAWLSFSALQHRNRRPLVLWASCYFLVGIGVALLAARDALPDTMGIITGNGFILLGYGAAWQGARAFDGRPTQWAGLSVGALIWLCACSIPAFLEVLPLRVMLVSGIVAAYSFAAAWELWRGRGRGELASRLPGVALLCVHGMVFIIRTIDAPNLPLPESGFLTAWNWNMVLAFETLIFMLGMAFIAAALMKEQIGFEHRREALIDPLTEALNRRGFELRGLQLLRRHATTQEPIAAIAFDLDHFKAVNDTFGHAMGDAILVQFSQIATRYLRSSDLLFRMGGEEFTALLPGASADDARLVADRIRISFVEAVRPSCDGHGVTVSAGIAASAAHGYDAPKILSAADAALYRSKSEGRNRVTQEGDPLPSVPPSGSNIAIFPSRGRNGFPPRSAHGGASDN</sequence>
<dbReference type="RefSeq" id="WP_210206408.1">
    <property type="nucleotide sequence ID" value="NZ_CAKNFM010000006.1"/>
</dbReference>
<dbReference type="InterPro" id="IPR029787">
    <property type="entry name" value="Nucleotide_cyclase"/>
</dbReference>
<proteinExistence type="predicted"/>
<dbReference type="PANTHER" id="PTHR45138:SF9">
    <property type="entry name" value="DIGUANYLATE CYCLASE DGCM-RELATED"/>
    <property type="match status" value="1"/>
</dbReference>
<dbReference type="NCBIfam" id="TIGR00254">
    <property type="entry name" value="GGDEF"/>
    <property type="match status" value="1"/>
</dbReference>